<dbReference type="Proteomes" id="UP000659496">
    <property type="component" value="Unassembled WGS sequence"/>
</dbReference>
<name>A0ABR8PKS2_9BACL</name>
<proteinExistence type="predicted"/>
<sequence length="104" mass="11332">MTARQFFFLTRDCLGAGFNVGTSGFLLGMSGFSVETSRFRGETGGLPEQLSGLHRKSEFLHSSSLNAQRSGAHQSGLVLNEGKKNWSRPWICVGEGELPRKRAG</sequence>
<dbReference type="EMBL" id="JACSQY010000007">
    <property type="protein sequence ID" value="MBD7908740.1"/>
    <property type="molecule type" value="Genomic_DNA"/>
</dbReference>
<organism evidence="1 2">
    <name type="scientific">Sporosarcina gallistercoris</name>
    <dbReference type="NCBI Taxonomy" id="2762245"/>
    <lineage>
        <taxon>Bacteria</taxon>
        <taxon>Bacillati</taxon>
        <taxon>Bacillota</taxon>
        <taxon>Bacilli</taxon>
        <taxon>Bacillales</taxon>
        <taxon>Caryophanaceae</taxon>
        <taxon>Sporosarcina</taxon>
    </lineage>
</organism>
<gene>
    <name evidence="1" type="ORF">H9659_10400</name>
</gene>
<keyword evidence="2" id="KW-1185">Reference proteome</keyword>
<reference evidence="1 2" key="1">
    <citation type="submission" date="2020-08" db="EMBL/GenBank/DDBJ databases">
        <title>A Genomic Blueprint of the Chicken Gut Microbiome.</title>
        <authorList>
            <person name="Gilroy R."/>
            <person name="Ravi A."/>
            <person name="Getino M."/>
            <person name="Pursley I."/>
            <person name="Horton D.L."/>
            <person name="Alikhan N.-F."/>
            <person name="Baker D."/>
            <person name="Gharbi K."/>
            <person name="Hall N."/>
            <person name="Watson M."/>
            <person name="Adriaenssens E.M."/>
            <person name="Foster-Nyarko E."/>
            <person name="Jarju S."/>
            <person name="Secka A."/>
            <person name="Antonio M."/>
            <person name="Oren A."/>
            <person name="Chaudhuri R."/>
            <person name="La Ragione R.M."/>
            <person name="Hildebrand F."/>
            <person name="Pallen M.J."/>
        </authorList>
    </citation>
    <scope>NUCLEOTIDE SEQUENCE [LARGE SCALE GENOMIC DNA]</scope>
    <source>
        <strain evidence="1 2">Sa3CUA8</strain>
    </source>
</reference>
<protein>
    <submittedName>
        <fullName evidence="1">Uncharacterized protein</fullName>
    </submittedName>
</protein>
<evidence type="ECO:0000313" key="2">
    <source>
        <dbReference type="Proteomes" id="UP000659496"/>
    </source>
</evidence>
<comment type="caution">
    <text evidence="1">The sequence shown here is derived from an EMBL/GenBank/DDBJ whole genome shotgun (WGS) entry which is preliminary data.</text>
</comment>
<accession>A0ABR8PKS2</accession>
<evidence type="ECO:0000313" key="1">
    <source>
        <dbReference type="EMBL" id="MBD7908740.1"/>
    </source>
</evidence>